<keyword evidence="1" id="KW-0472">Membrane</keyword>
<sequence length="134" mass="15718">MFWLKFVFIAMIVFALISLVKFILRKMFKIEKVKKEFFSNNHINELHRKVDKWVRRSTGLIFAILILVQINNEAFNYLLLLGIIFSAMLDYGVKAYFEYKYSEVPKQAILTLTELFLILTALVVVVQMGMLGPF</sequence>
<comment type="caution">
    <text evidence="2">The sequence shown here is derived from an EMBL/GenBank/DDBJ whole genome shotgun (WGS) entry which is preliminary data.</text>
</comment>
<dbReference type="OrthoDB" id="2428213at2"/>
<evidence type="ECO:0000256" key="1">
    <source>
        <dbReference type="SAM" id="Phobius"/>
    </source>
</evidence>
<gene>
    <name evidence="2" type="ORF">DET59_12541</name>
</gene>
<dbReference type="AlphaFoldDB" id="A0A366ECU6"/>
<dbReference type="InterPro" id="IPR025441">
    <property type="entry name" value="DUF4181"/>
</dbReference>
<organism evidence="2 3">
    <name type="scientific">Rossellomorea aquimaris</name>
    <dbReference type="NCBI Taxonomy" id="189382"/>
    <lineage>
        <taxon>Bacteria</taxon>
        <taxon>Bacillati</taxon>
        <taxon>Bacillota</taxon>
        <taxon>Bacilli</taxon>
        <taxon>Bacillales</taxon>
        <taxon>Bacillaceae</taxon>
        <taxon>Rossellomorea</taxon>
    </lineage>
</organism>
<protein>
    <submittedName>
        <fullName evidence="2">Uncharacterized protein DUF4181</fullName>
    </submittedName>
</protein>
<feature type="transmembrane region" description="Helical" evidence="1">
    <location>
        <begin position="53"/>
        <end position="71"/>
    </location>
</feature>
<dbReference type="RefSeq" id="WP_113971211.1">
    <property type="nucleotide sequence ID" value="NZ_QNRJ01000025.1"/>
</dbReference>
<dbReference type="Proteomes" id="UP000252118">
    <property type="component" value="Unassembled WGS sequence"/>
</dbReference>
<proteinExistence type="predicted"/>
<keyword evidence="1" id="KW-1133">Transmembrane helix</keyword>
<keyword evidence="1" id="KW-0812">Transmembrane</keyword>
<feature type="transmembrane region" description="Helical" evidence="1">
    <location>
        <begin position="77"/>
        <end position="97"/>
    </location>
</feature>
<accession>A0A366ECU6</accession>
<dbReference type="EMBL" id="QNRJ01000025">
    <property type="protein sequence ID" value="RBP00224.1"/>
    <property type="molecule type" value="Genomic_DNA"/>
</dbReference>
<feature type="transmembrane region" description="Helical" evidence="1">
    <location>
        <begin position="6"/>
        <end position="24"/>
    </location>
</feature>
<feature type="transmembrane region" description="Helical" evidence="1">
    <location>
        <begin position="109"/>
        <end position="130"/>
    </location>
</feature>
<name>A0A366ECU6_9BACI</name>
<reference evidence="2 3" key="1">
    <citation type="submission" date="2018-06" db="EMBL/GenBank/DDBJ databases">
        <title>Freshwater and sediment microbial communities from various areas in North America, analyzing microbe dynamics in response to fracking.</title>
        <authorList>
            <person name="Lamendella R."/>
        </authorList>
    </citation>
    <scope>NUCLEOTIDE SEQUENCE [LARGE SCALE GENOMIC DNA]</scope>
    <source>
        <strain evidence="2 3">97B</strain>
    </source>
</reference>
<evidence type="ECO:0000313" key="3">
    <source>
        <dbReference type="Proteomes" id="UP000252118"/>
    </source>
</evidence>
<evidence type="ECO:0000313" key="2">
    <source>
        <dbReference type="EMBL" id="RBP00224.1"/>
    </source>
</evidence>
<dbReference type="Pfam" id="PF13789">
    <property type="entry name" value="DUF4181"/>
    <property type="match status" value="1"/>
</dbReference>